<feature type="domain" description="HTH tetR-type" evidence="6">
    <location>
        <begin position="14"/>
        <end position="74"/>
    </location>
</feature>
<dbReference type="InterPro" id="IPR001647">
    <property type="entry name" value="HTH_TetR"/>
</dbReference>
<dbReference type="Gene3D" id="1.10.357.10">
    <property type="entry name" value="Tetracycline Repressor, domain 2"/>
    <property type="match status" value="1"/>
</dbReference>
<gene>
    <name evidence="7" type="ORF">HNR10_004589</name>
</gene>
<dbReference type="Proteomes" id="UP000572051">
    <property type="component" value="Unassembled WGS sequence"/>
</dbReference>
<dbReference type="GO" id="GO:0003700">
    <property type="term" value="F:DNA-binding transcription factor activity"/>
    <property type="evidence" value="ECO:0007669"/>
    <property type="project" value="TreeGrafter"/>
</dbReference>
<evidence type="ECO:0000259" key="6">
    <source>
        <dbReference type="PROSITE" id="PS50977"/>
    </source>
</evidence>
<keyword evidence="2" id="KW-0805">Transcription regulation</keyword>
<name>A0A7Z0JBV2_9ACTN</name>
<dbReference type="InterPro" id="IPR036271">
    <property type="entry name" value="Tet_transcr_reg_TetR-rel_C_sf"/>
</dbReference>
<proteinExistence type="predicted"/>
<dbReference type="InterPro" id="IPR009057">
    <property type="entry name" value="Homeodomain-like_sf"/>
</dbReference>
<organism evidence="7 8">
    <name type="scientific">Nocardiopsis aegyptia</name>
    <dbReference type="NCBI Taxonomy" id="220378"/>
    <lineage>
        <taxon>Bacteria</taxon>
        <taxon>Bacillati</taxon>
        <taxon>Actinomycetota</taxon>
        <taxon>Actinomycetes</taxon>
        <taxon>Streptosporangiales</taxon>
        <taxon>Nocardiopsidaceae</taxon>
        <taxon>Nocardiopsis</taxon>
    </lineage>
</organism>
<dbReference type="PROSITE" id="PS50977">
    <property type="entry name" value="HTH_TETR_2"/>
    <property type="match status" value="1"/>
</dbReference>
<dbReference type="SUPFAM" id="SSF46689">
    <property type="entry name" value="Homeodomain-like"/>
    <property type="match status" value="1"/>
</dbReference>
<sequence length="221" mass="24449">MPTPKDPPKARRAPLTRDRVLDAGVVLADAEGIGAVSMRRLGRELGVEAMSLYNHVDGKADLLDGMLDRIVGEIECPEDDTDWREQARRRAISAHAALMRHPWAASLWTSSINPGPQRMRYMDSALRSLRAADFTPGLLDRAFHTIEDHLVGHALQALGFPLDPDEMAEVGESVLRSFPVDTYPDLAAHIRYHLEPHQEAGGFEFGLDLILDGLERLRGSG</sequence>
<dbReference type="GO" id="GO:0000976">
    <property type="term" value="F:transcription cis-regulatory region binding"/>
    <property type="evidence" value="ECO:0007669"/>
    <property type="project" value="TreeGrafter"/>
</dbReference>
<dbReference type="PANTHER" id="PTHR30055:SF151">
    <property type="entry name" value="TRANSCRIPTIONAL REGULATORY PROTEIN"/>
    <property type="match status" value="1"/>
</dbReference>
<evidence type="ECO:0000256" key="3">
    <source>
        <dbReference type="ARBA" id="ARBA00023125"/>
    </source>
</evidence>
<dbReference type="Pfam" id="PF02909">
    <property type="entry name" value="TetR_C_1"/>
    <property type="match status" value="1"/>
</dbReference>
<dbReference type="InterPro" id="IPR050109">
    <property type="entry name" value="HTH-type_TetR-like_transc_reg"/>
</dbReference>
<keyword evidence="1" id="KW-0678">Repressor</keyword>
<dbReference type="PANTHER" id="PTHR30055">
    <property type="entry name" value="HTH-TYPE TRANSCRIPTIONAL REGULATOR RUTR"/>
    <property type="match status" value="1"/>
</dbReference>
<accession>A0A7Z0JBV2</accession>
<evidence type="ECO:0000256" key="4">
    <source>
        <dbReference type="ARBA" id="ARBA00023163"/>
    </source>
</evidence>
<keyword evidence="3 5" id="KW-0238">DNA-binding</keyword>
<reference evidence="7 8" key="1">
    <citation type="submission" date="2020-07" db="EMBL/GenBank/DDBJ databases">
        <title>Sequencing the genomes of 1000 actinobacteria strains.</title>
        <authorList>
            <person name="Klenk H.-P."/>
        </authorList>
    </citation>
    <scope>NUCLEOTIDE SEQUENCE [LARGE SCALE GENOMIC DNA]</scope>
    <source>
        <strain evidence="7 8">DSM 44442</strain>
    </source>
</reference>
<comment type="caution">
    <text evidence="7">The sequence shown here is derived from an EMBL/GenBank/DDBJ whole genome shotgun (WGS) entry which is preliminary data.</text>
</comment>
<feature type="DNA-binding region" description="H-T-H motif" evidence="5">
    <location>
        <begin position="37"/>
        <end position="56"/>
    </location>
</feature>
<evidence type="ECO:0000313" key="7">
    <source>
        <dbReference type="EMBL" id="NYJ36708.1"/>
    </source>
</evidence>
<dbReference type="AlphaFoldDB" id="A0A7Z0JBV2"/>
<evidence type="ECO:0000256" key="5">
    <source>
        <dbReference type="PROSITE-ProRule" id="PRU00335"/>
    </source>
</evidence>
<evidence type="ECO:0000256" key="1">
    <source>
        <dbReference type="ARBA" id="ARBA00022491"/>
    </source>
</evidence>
<dbReference type="Pfam" id="PF00440">
    <property type="entry name" value="TetR_N"/>
    <property type="match status" value="1"/>
</dbReference>
<dbReference type="PRINTS" id="PR00400">
    <property type="entry name" value="TETREPRESSOR"/>
</dbReference>
<dbReference type="RefSeq" id="WP_312889390.1">
    <property type="nucleotide sequence ID" value="NZ_JACCFS010000001.1"/>
</dbReference>
<evidence type="ECO:0000313" key="8">
    <source>
        <dbReference type="Proteomes" id="UP000572051"/>
    </source>
</evidence>
<dbReference type="GO" id="GO:0045892">
    <property type="term" value="P:negative regulation of DNA-templated transcription"/>
    <property type="evidence" value="ECO:0007669"/>
    <property type="project" value="InterPro"/>
</dbReference>
<evidence type="ECO:0000256" key="2">
    <source>
        <dbReference type="ARBA" id="ARBA00023015"/>
    </source>
</evidence>
<dbReference type="GO" id="GO:0046677">
    <property type="term" value="P:response to antibiotic"/>
    <property type="evidence" value="ECO:0007669"/>
    <property type="project" value="InterPro"/>
</dbReference>
<dbReference type="SUPFAM" id="SSF48498">
    <property type="entry name" value="Tetracyclin repressor-like, C-terminal domain"/>
    <property type="match status" value="1"/>
</dbReference>
<protein>
    <submittedName>
        <fullName evidence="7">AcrR family transcriptional regulator</fullName>
    </submittedName>
</protein>
<dbReference type="InterPro" id="IPR004111">
    <property type="entry name" value="Repressor_TetR_C"/>
</dbReference>
<keyword evidence="4" id="KW-0804">Transcription</keyword>
<keyword evidence="8" id="KW-1185">Reference proteome</keyword>
<dbReference type="EMBL" id="JACCFS010000001">
    <property type="protein sequence ID" value="NYJ36708.1"/>
    <property type="molecule type" value="Genomic_DNA"/>
</dbReference>
<dbReference type="InterPro" id="IPR003012">
    <property type="entry name" value="Tet_transcr_reg_TetR"/>
</dbReference>